<dbReference type="Proteomes" id="UP001236258">
    <property type="component" value="Unassembled WGS sequence"/>
</dbReference>
<evidence type="ECO:0000256" key="9">
    <source>
        <dbReference type="ARBA" id="ARBA00023679"/>
    </source>
</evidence>
<dbReference type="Gene3D" id="3.90.79.10">
    <property type="entry name" value="Nucleoside Triphosphate Pyrophosphohydrolase"/>
    <property type="match status" value="1"/>
</dbReference>
<name>A0ABT9GQ14_9GAMM</name>
<keyword evidence="5" id="KW-0479">Metal-binding</keyword>
<comment type="catalytic activity">
    <reaction evidence="9">
        <text>a 5'-end NAD(+)-phospho-ribonucleoside in mRNA + H2O = a 5'-end phospho-adenosine-phospho-ribonucleoside in mRNA + beta-nicotinamide D-ribonucleotide + 2 H(+)</text>
        <dbReference type="Rhea" id="RHEA:60876"/>
        <dbReference type="Rhea" id="RHEA-COMP:15698"/>
        <dbReference type="Rhea" id="RHEA-COMP:15719"/>
        <dbReference type="ChEBI" id="CHEBI:14649"/>
        <dbReference type="ChEBI" id="CHEBI:15377"/>
        <dbReference type="ChEBI" id="CHEBI:15378"/>
        <dbReference type="ChEBI" id="CHEBI:144029"/>
        <dbReference type="ChEBI" id="CHEBI:144051"/>
    </reaction>
    <physiologicalReaction direction="left-to-right" evidence="9">
        <dbReference type="Rhea" id="RHEA:60877"/>
    </physiologicalReaction>
</comment>
<keyword evidence="12" id="KW-1185">Reference proteome</keyword>
<evidence type="ECO:0000256" key="4">
    <source>
        <dbReference type="ARBA" id="ARBA00012381"/>
    </source>
</evidence>
<dbReference type="InterPro" id="IPR000086">
    <property type="entry name" value="NUDIX_hydrolase_dom"/>
</dbReference>
<feature type="domain" description="Nudix hydrolase" evidence="10">
    <location>
        <begin position="137"/>
        <end position="262"/>
    </location>
</feature>
<evidence type="ECO:0000313" key="11">
    <source>
        <dbReference type="EMBL" id="MDP4529063.1"/>
    </source>
</evidence>
<dbReference type="InterPro" id="IPR015376">
    <property type="entry name" value="Znr_NADH_PPase"/>
</dbReference>
<dbReference type="EMBL" id="JAUZVY010000003">
    <property type="protein sequence ID" value="MDP4529063.1"/>
    <property type="molecule type" value="Genomic_DNA"/>
</dbReference>
<evidence type="ECO:0000313" key="12">
    <source>
        <dbReference type="Proteomes" id="UP001236258"/>
    </source>
</evidence>
<dbReference type="InterPro" id="IPR049734">
    <property type="entry name" value="NudC-like_C"/>
</dbReference>
<evidence type="ECO:0000256" key="2">
    <source>
        <dbReference type="ARBA" id="ARBA00001947"/>
    </source>
</evidence>
<dbReference type="PROSITE" id="PS00893">
    <property type="entry name" value="NUDIX_BOX"/>
    <property type="match status" value="1"/>
</dbReference>
<dbReference type="NCBIfam" id="NF001299">
    <property type="entry name" value="PRK00241.1"/>
    <property type="match status" value="1"/>
</dbReference>
<dbReference type="RefSeq" id="WP_305945172.1">
    <property type="nucleotide sequence ID" value="NZ_JAUZVY010000003.1"/>
</dbReference>
<dbReference type="EC" id="3.6.1.22" evidence="4"/>
<comment type="similarity">
    <text evidence="3">Belongs to the Nudix hydrolase family. NudC subfamily.</text>
</comment>
<dbReference type="InterPro" id="IPR015797">
    <property type="entry name" value="NUDIX_hydrolase-like_dom_sf"/>
</dbReference>
<keyword evidence="6 11" id="KW-0378">Hydrolase</keyword>
<evidence type="ECO:0000256" key="8">
    <source>
        <dbReference type="ARBA" id="ARBA00023027"/>
    </source>
</evidence>
<protein>
    <recommendedName>
        <fullName evidence="4">NAD(+) diphosphatase</fullName>
        <ecNumber evidence="4">3.6.1.22</ecNumber>
    </recommendedName>
</protein>
<dbReference type="PANTHER" id="PTHR42904">
    <property type="entry name" value="NUDIX HYDROLASE, NUDC SUBFAMILY"/>
    <property type="match status" value="1"/>
</dbReference>
<comment type="cofactor">
    <cofactor evidence="2">
        <name>Zn(2+)</name>
        <dbReference type="ChEBI" id="CHEBI:29105"/>
    </cofactor>
</comment>
<evidence type="ECO:0000256" key="7">
    <source>
        <dbReference type="ARBA" id="ARBA00022842"/>
    </source>
</evidence>
<sequence length="271" mass="30336">MISHSLPMQPDTCGYWFIVNHQQLYWPPEQQSLALMSMGELVALFGEPEQSGSLGELNGQAAYYWVLNDQRDDEDNWLSPRQLLAQGDGVFELAARAVQVALFLQTHRYCGQCGSAMHLVSWELAALCHRCGHRCYPRIAPCVLVAVVKDDQLLLARSSRYKAGFFSILAGFVESAETLEQAAVREVKEEVGVDIDQLEYVGSQPWPFPHSLMTGFIARYVGGAIRCQPNEIEEAHWFELDALPEVPPVQTLSGQMIARVQQRILGNKKAT</sequence>
<dbReference type="CDD" id="cd03429">
    <property type="entry name" value="NUDIX_NADH_pyrophosphatase_Nudt13"/>
    <property type="match status" value="1"/>
</dbReference>
<comment type="cofactor">
    <cofactor evidence="1">
        <name>Mg(2+)</name>
        <dbReference type="ChEBI" id="CHEBI:18420"/>
    </cofactor>
</comment>
<accession>A0ABT9GQ14</accession>
<gene>
    <name evidence="11" type="primary">nudC</name>
    <name evidence="11" type="ORF">Q3O59_08470</name>
</gene>
<dbReference type="SUPFAM" id="SSF55811">
    <property type="entry name" value="Nudix"/>
    <property type="match status" value="2"/>
</dbReference>
<dbReference type="Pfam" id="PF09297">
    <property type="entry name" value="Zn_ribbon_NUD"/>
    <property type="match status" value="1"/>
</dbReference>
<comment type="caution">
    <text evidence="11">The sequence shown here is derived from an EMBL/GenBank/DDBJ whole genome shotgun (WGS) entry which is preliminary data.</text>
</comment>
<dbReference type="GO" id="GO:0016787">
    <property type="term" value="F:hydrolase activity"/>
    <property type="evidence" value="ECO:0007669"/>
    <property type="project" value="UniProtKB-KW"/>
</dbReference>
<dbReference type="InterPro" id="IPR020084">
    <property type="entry name" value="NUDIX_hydrolase_CS"/>
</dbReference>
<reference evidence="11 12" key="1">
    <citation type="submission" date="2023-08" db="EMBL/GenBank/DDBJ databases">
        <authorList>
            <person name="Joshi A."/>
            <person name="Thite S."/>
        </authorList>
    </citation>
    <scope>NUCLEOTIDE SEQUENCE [LARGE SCALE GENOMIC DNA]</scope>
    <source>
        <strain evidence="11 12">1E1</strain>
    </source>
</reference>
<keyword evidence="8" id="KW-0520">NAD</keyword>
<evidence type="ECO:0000256" key="5">
    <source>
        <dbReference type="ARBA" id="ARBA00022723"/>
    </source>
</evidence>
<dbReference type="PROSITE" id="PS51462">
    <property type="entry name" value="NUDIX"/>
    <property type="match status" value="1"/>
</dbReference>
<evidence type="ECO:0000256" key="3">
    <source>
        <dbReference type="ARBA" id="ARBA00009595"/>
    </source>
</evidence>
<proteinExistence type="inferred from homology"/>
<evidence type="ECO:0000259" key="10">
    <source>
        <dbReference type="PROSITE" id="PS51462"/>
    </source>
</evidence>
<evidence type="ECO:0000256" key="1">
    <source>
        <dbReference type="ARBA" id="ARBA00001946"/>
    </source>
</evidence>
<dbReference type="Gene3D" id="3.90.79.20">
    <property type="match status" value="1"/>
</dbReference>
<keyword evidence="7" id="KW-0460">Magnesium</keyword>
<dbReference type="PANTHER" id="PTHR42904:SF6">
    <property type="entry name" value="NAD-CAPPED RNA HYDROLASE NUDT12"/>
    <property type="match status" value="1"/>
</dbReference>
<dbReference type="InterPro" id="IPR050241">
    <property type="entry name" value="NAD-cap_RNA_hydrolase_NudC"/>
</dbReference>
<dbReference type="Pfam" id="PF00293">
    <property type="entry name" value="NUDIX"/>
    <property type="match status" value="1"/>
</dbReference>
<evidence type="ECO:0000256" key="6">
    <source>
        <dbReference type="ARBA" id="ARBA00022801"/>
    </source>
</evidence>
<organism evidence="11 12">
    <name type="scientific">Alkalimonas delamerensis</name>
    <dbReference type="NCBI Taxonomy" id="265981"/>
    <lineage>
        <taxon>Bacteria</taxon>
        <taxon>Pseudomonadati</taxon>
        <taxon>Pseudomonadota</taxon>
        <taxon>Gammaproteobacteria</taxon>
        <taxon>Alkalimonas</taxon>
    </lineage>
</organism>